<evidence type="ECO:0000313" key="1">
    <source>
        <dbReference type="EMBL" id="OWZ00745.1"/>
    </source>
</evidence>
<gene>
    <name evidence="1" type="ORF">PHMEG_00027998</name>
</gene>
<proteinExistence type="predicted"/>
<comment type="caution">
    <text evidence="1">The sequence shown here is derived from an EMBL/GenBank/DDBJ whole genome shotgun (WGS) entry which is preliminary data.</text>
</comment>
<dbReference type="EMBL" id="NBNE01007359">
    <property type="protein sequence ID" value="OWZ00745.1"/>
    <property type="molecule type" value="Genomic_DNA"/>
</dbReference>
<sequence length="103" mass="11320">MRDGLVDYARVSKPLQELLERSLRGTKRSKRAAAGINITLSQEERASFTAVKELLSNSACRHQHHPLTGRAGQFHCGEGTAFELCYAHVSGSQKATVFVFGCQ</sequence>
<accession>A0A225V5X9</accession>
<keyword evidence="2" id="KW-1185">Reference proteome</keyword>
<reference evidence="2" key="1">
    <citation type="submission" date="2017-03" db="EMBL/GenBank/DDBJ databases">
        <title>Phytopthora megakarya and P. palmivora, two closely related causual agents of cacao black pod achieved similar genome size and gene model numbers by different mechanisms.</title>
        <authorList>
            <person name="Ali S."/>
            <person name="Shao J."/>
            <person name="Larry D.J."/>
            <person name="Kronmiller B."/>
            <person name="Shen D."/>
            <person name="Strem M.D."/>
            <person name="Melnick R.L."/>
            <person name="Guiltinan M.J."/>
            <person name="Tyler B.M."/>
            <person name="Meinhardt L.W."/>
            <person name="Bailey B.A."/>
        </authorList>
    </citation>
    <scope>NUCLEOTIDE SEQUENCE [LARGE SCALE GENOMIC DNA]</scope>
    <source>
        <strain evidence="2">zdho120</strain>
    </source>
</reference>
<name>A0A225V5X9_9STRA</name>
<evidence type="ECO:0000313" key="2">
    <source>
        <dbReference type="Proteomes" id="UP000198211"/>
    </source>
</evidence>
<dbReference type="AlphaFoldDB" id="A0A225V5X9"/>
<protein>
    <submittedName>
        <fullName evidence="1">Uncharacterized protein</fullName>
    </submittedName>
</protein>
<dbReference type="Proteomes" id="UP000198211">
    <property type="component" value="Unassembled WGS sequence"/>
</dbReference>
<organism evidence="1 2">
    <name type="scientific">Phytophthora megakarya</name>
    <dbReference type="NCBI Taxonomy" id="4795"/>
    <lineage>
        <taxon>Eukaryota</taxon>
        <taxon>Sar</taxon>
        <taxon>Stramenopiles</taxon>
        <taxon>Oomycota</taxon>
        <taxon>Peronosporomycetes</taxon>
        <taxon>Peronosporales</taxon>
        <taxon>Peronosporaceae</taxon>
        <taxon>Phytophthora</taxon>
    </lineage>
</organism>